<evidence type="ECO:0000313" key="2">
    <source>
        <dbReference type="EnsemblPlants" id="cds.evm.model.07.677"/>
    </source>
</evidence>
<organism evidence="2 3">
    <name type="scientific">Cannabis sativa</name>
    <name type="common">Hemp</name>
    <name type="synonym">Marijuana</name>
    <dbReference type="NCBI Taxonomy" id="3483"/>
    <lineage>
        <taxon>Eukaryota</taxon>
        <taxon>Viridiplantae</taxon>
        <taxon>Streptophyta</taxon>
        <taxon>Embryophyta</taxon>
        <taxon>Tracheophyta</taxon>
        <taxon>Spermatophyta</taxon>
        <taxon>Magnoliopsida</taxon>
        <taxon>eudicotyledons</taxon>
        <taxon>Gunneridae</taxon>
        <taxon>Pentapetalae</taxon>
        <taxon>rosids</taxon>
        <taxon>fabids</taxon>
        <taxon>Rosales</taxon>
        <taxon>Cannabaceae</taxon>
        <taxon>Cannabis</taxon>
    </lineage>
</organism>
<accession>A0A803Q600</accession>
<feature type="compositionally biased region" description="Polar residues" evidence="1">
    <location>
        <begin position="48"/>
        <end position="57"/>
    </location>
</feature>
<dbReference type="Proteomes" id="UP000596661">
    <property type="component" value="Chromosome 7"/>
</dbReference>
<dbReference type="Gramene" id="evm.model.07.677">
    <property type="protein sequence ID" value="cds.evm.model.07.677"/>
    <property type="gene ID" value="evm.TU.07.677"/>
</dbReference>
<proteinExistence type="predicted"/>
<evidence type="ECO:0000313" key="3">
    <source>
        <dbReference type="Proteomes" id="UP000596661"/>
    </source>
</evidence>
<reference evidence="2" key="1">
    <citation type="submission" date="2018-11" db="EMBL/GenBank/DDBJ databases">
        <authorList>
            <person name="Grassa J C."/>
        </authorList>
    </citation>
    <scope>NUCLEOTIDE SEQUENCE [LARGE SCALE GENOMIC DNA]</scope>
</reference>
<protein>
    <submittedName>
        <fullName evidence="2">Uncharacterized protein</fullName>
    </submittedName>
</protein>
<dbReference type="EnsemblPlants" id="evm.model.07.677">
    <property type="protein sequence ID" value="cds.evm.model.07.677"/>
    <property type="gene ID" value="evm.TU.07.677"/>
</dbReference>
<keyword evidence="3" id="KW-1185">Reference proteome</keyword>
<name>A0A803Q600_CANSA</name>
<dbReference type="EMBL" id="UZAU01000640">
    <property type="status" value="NOT_ANNOTATED_CDS"/>
    <property type="molecule type" value="Genomic_DNA"/>
</dbReference>
<reference evidence="2" key="2">
    <citation type="submission" date="2021-03" db="UniProtKB">
        <authorList>
            <consortium name="EnsemblPlants"/>
        </authorList>
    </citation>
    <scope>IDENTIFICATION</scope>
</reference>
<feature type="region of interest" description="Disordered" evidence="1">
    <location>
        <begin position="249"/>
        <end position="274"/>
    </location>
</feature>
<evidence type="ECO:0000256" key="1">
    <source>
        <dbReference type="SAM" id="MobiDB-lite"/>
    </source>
</evidence>
<dbReference type="AlphaFoldDB" id="A0A803Q600"/>
<sequence>MRKTYESNPHFARLFGAARVEQARHVVEEDDPKAVVLDSIPLAKKNSKSQSVATPSKGSKGASTEGPGLPKPQTTPPMLNPKTKKGKEMLSFYQHCVLPEVNDQLAEGEDVFVELFMDDLLKEATRFGALKFTTTTSNLKKEMEETKKDAELKSIQLCEVNKQLLEANKFIKDLKKEISDMPSIAHLEPDNEALAKDDVLQKEVESLETTALDVFYEFWRANPKANFDYLNEKKEAYLGFCEAQKAKENVEAANTNPPTNQENKTPATEDTSDP</sequence>
<feature type="compositionally biased region" description="Polar residues" evidence="1">
    <location>
        <begin position="252"/>
        <end position="274"/>
    </location>
</feature>
<feature type="region of interest" description="Disordered" evidence="1">
    <location>
        <begin position="45"/>
        <end position="84"/>
    </location>
</feature>
<feature type="compositionally biased region" description="Pro residues" evidence="1">
    <location>
        <begin position="69"/>
        <end position="79"/>
    </location>
</feature>